<dbReference type="GO" id="GO:0016491">
    <property type="term" value="F:oxidoreductase activity"/>
    <property type="evidence" value="ECO:0007669"/>
    <property type="project" value="UniProtKB-KW"/>
</dbReference>
<reference evidence="8 9" key="1">
    <citation type="submission" date="2017-04" db="EMBL/GenBank/DDBJ databases">
        <title>Kefir bacterial isolates.</title>
        <authorList>
            <person name="Kim Y."/>
            <person name="Blasche S."/>
            <person name="Patil K.R."/>
        </authorList>
    </citation>
    <scope>NUCLEOTIDE SEQUENCE [LARGE SCALE GENOMIC DNA]</scope>
    <source>
        <strain evidence="8 9">OG2</strain>
    </source>
</reference>
<gene>
    <name evidence="8" type="ORF">B8X04_10485</name>
</gene>
<dbReference type="Proteomes" id="UP000216867">
    <property type="component" value="Unassembled WGS sequence"/>
</dbReference>
<keyword evidence="6" id="KW-1133">Transmembrane helix</keyword>
<name>A0A269ZCC2_9MICO</name>
<dbReference type="Gene3D" id="3.40.30.10">
    <property type="entry name" value="Glutaredoxin"/>
    <property type="match status" value="1"/>
</dbReference>
<comment type="similarity">
    <text evidence="1">Belongs to the thioredoxin family. DsbA subfamily.</text>
</comment>
<evidence type="ECO:0000256" key="2">
    <source>
        <dbReference type="ARBA" id="ARBA00022729"/>
    </source>
</evidence>
<keyword evidence="6" id="KW-0812">Transmembrane</keyword>
<dbReference type="PANTHER" id="PTHR13887:SF14">
    <property type="entry name" value="DISULFIDE BOND FORMATION PROTEIN D"/>
    <property type="match status" value="1"/>
</dbReference>
<evidence type="ECO:0000256" key="1">
    <source>
        <dbReference type="ARBA" id="ARBA00005791"/>
    </source>
</evidence>
<sequence>MAKDNSAAEKRNRARENARQIAAAQAKKEKTAKIILYSGIGVVVVAVAVIVTLLVVQSARPANPPANYVAGGVSLAKGGTVVQPMNMPEGEESSLSTPAEAGVKENAATVTVFIDFQCPACRAFEETNASTLNKLVEEGTIVLEYKPIAILDRFSNGNEYSTRAANLAACVVDSQPEKAGALFEALFAQQPEEGTSGRTDEELLKVASDAGVDTSKALNSDPEQTVESCVTDQSFKKYVTNSTQEALDSGVDATPWVLINGKQTEQTGDPQSLAIEILKATGEVQN</sequence>
<dbReference type="PANTHER" id="PTHR13887">
    <property type="entry name" value="GLUTATHIONE S-TRANSFERASE KAPPA"/>
    <property type="match status" value="1"/>
</dbReference>
<organism evidence="8 9">
    <name type="scientific">Brevibacterium casei</name>
    <dbReference type="NCBI Taxonomy" id="33889"/>
    <lineage>
        <taxon>Bacteria</taxon>
        <taxon>Bacillati</taxon>
        <taxon>Actinomycetota</taxon>
        <taxon>Actinomycetes</taxon>
        <taxon>Micrococcales</taxon>
        <taxon>Brevibacteriaceae</taxon>
        <taxon>Brevibacterium</taxon>
    </lineage>
</organism>
<evidence type="ECO:0000256" key="4">
    <source>
        <dbReference type="ARBA" id="ARBA00023157"/>
    </source>
</evidence>
<accession>A0A269ZCC2</accession>
<keyword evidence="6" id="KW-0472">Membrane</keyword>
<feature type="transmembrane region" description="Helical" evidence="6">
    <location>
        <begin position="34"/>
        <end position="56"/>
    </location>
</feature>
<keyword evidence="5" id="KW-0676">Redox-active center</keyword>
<evidence type="ECO:0000313" key="8">
    <source>
        <dbReference type="EMBL" id="PAK95241.1"/>
    </source>
</evidence>
<protein>
    <submittedName>
        <fullName evidence="8">Disulfide bond formation protein DsbA</fullName>
    </submittedName>
</protein>
<evidence type="ECO:0000256" key="6">
    <source>
        <dbReference type="SAM" id="Phobius"/>
    </source>
</evidence>
<dbReference type="AlphaFoldDB" id="A0A269ZCC2"/>
<keyword evidence="4" id="KW-1015">Disulfide bond</keyword>
<keyword evidence="2" id="KW-0732">Signal</keyword>
<dbReference type="SUPFAM" id="SSF52833">
    <property type="entry name" value="Thioredoxin-like"/>
    <property type="match status" value="1"/>
</dbReference>
<evidence type="ECO:0000256" key="3">
    <source>
        <dbReference type="ARBA" id="ARBA00023002"/>
    </source>
</evidence>
<proteinExistence type="inferred from homology"/>
<dbReference type="EMBL" id="NCWY01000008">
    <property type="protein sequence ID" value="PAK95241.1"/>
    <property type="molecule type" value="Genomic_DNA"/>
</dbReference>
<evidence type="ECO:0000256" key="5">
    <source>
        <dbReference type="ARBA" id="ARBA00023284"/>
    </source>
</evidence>
<evidence type="ECO:0000313" key="9">
    <source>
        <dbReference type="Proteomes" id="UP000216867"/>
    </source>
</evidence>
<dbReference type="RefSeq" id="WP_095376246.1">
    <property type="nucleotide sequence ID" value="NZ_DAMCVH010000012.1"/>
</dbReference>
<keyword evidence="3" id="KW-0560">Oxidoreductase</keyword>
<dbReference type="InterPro" id="IPR036249">
    <property type="entry name" value="Thioredoxin-like_sf"/>
</dbReference>
<comment type="caution">
    <text evidence="8">The sequence shown here is derived from an EMBL/GenBank/DDBJ whole genome shotgun (WGS) entry which is preliminary data.</text>
</comment>
<evidence type="ECO:0000259" key="7">
    <source>
        <dbReference type="Pfam" id="PF13462"/>
    </source>
</evidence>
<dbReference type="Pfam" id="PF13462">
    <property type="entry name" value="Thioredoxin_4"/>
    <property type="match status" value="1"/>
</dbReference>
<dbReference type="InterPro" id="IPR012336">
    <property type="entry name" value="Thioredoxin-like_fold"/>
</dbReference>
<feature type="domain" description="Thioredoxin-like fold" evidence="7">
    <location>
        <begin position="102"/>
        <end position="271"/>
    </location>
</feature>